<comment type="caution">
    <text evidence="1">The sequence shown here is derived from an EMBL/GenBank/DDBJ whole genome shotgun (WGS) entry which is preliminary data.</text>
</comment>
<name>A0A375FZY8_9BURK</name>
<evidence type="ECO:0000313" key="1">
    <source>
        <dbReference type="EMBL" id="SPC12880.1"/>
    </source>
</evidence>
<accession>A0A375FZY8</accession>
<dbReference type="AlphaFoldDB" id="A0A375FZY8"/>
<organism evidence="1">
    <name type="scientific">Cupriavidus oxalaticus</name>
    <dbReference type="NCBI Taxonomy" id="96344"/>
    <lineage>
        <taxon>Bacteria</taxon>
        <taxon>Pseudomonadati</taxon>
        <taxon>Pseudomonadota</taxon>
        <taxon>Betaproteobacteria</taxon>
        <taxon>Burkholderiales</taxon>
        <taxon>Burkholderiaceae</taxon>
        <taxon>Cupriavidus</taxon>
    </lineage>
</organism>
<sequence>MPITPCVCDAGGFLSVWRLARVTRTGRVKILHTPGSRRPCDPAEHQVAHFSRCKKVEFPYEALHRHAAIPTGADP</sequence>
<protein>
    <submittedName>
        <fullName evidence="1">Uncharacterized protein</fullName>
    </submittedName>
</protein>
<reference evidence="1" key="1">
    <citation type="submission" date="2018-01" db="EMBL/GenBank/DDBJ databases">
        <authorList>
            <person name="Clerissi C."/>
        </authorList>
    </citation>
    <scope>NUCLEOTIDE SEQUENCE</scope>
    <source>
        <strain evidence="1">Cupriavidus oxalaticus LMG 2235</strain>
    </source>
</reference>
<gene>
    <name evidence="1" type="ORF">CO2235_170003</name>
</gene>
<dbReference type="EMBL" id="OGUS01000117">
    <property type="protein sequence ID" value="SPC12880.1"/>
    <property type="molecule type" value="Genomic_DNA"/>
</dbReference>
<proteinExistence type="predicted"/>
<dbReference type="Proteomes" id="UP000256862">
    <property type="component" value="Chromosome CO2235"/>
</dbReference>